<evidence type="ECO:0000313" key="2">
    <source>
        <dbReference type="Proteomes" id="UP001496627"/>
    </source>
</evidence>
<evidence type="ECO:0000313" key="1">
    <source>
        <dbReference type="EMBL" id="MEQ1408577.1"/>
    </source>
</evidence>
<accession>A0ABV0M9K2</accession>
<keyword evidence="2" id="KW-1185">Reference proteome</keyword>
<comment type="caution">
    <text evidence="1">The sequence shown here is derived from an EMBL/GenBank/DDBJ whole genome shotgun (WGS) entry which is preliminary data.</text>
</comment>
<gene>
    <name evidence="1" type="ORF">ABK249_26955</name>
</gene>
<proteinExistence type="predicted"/>
<reference evidence="1 2" key="1">
    <citation type="submission" date="2024-05" db="EMBL/GenBank/DDBJ databases">
        <title>Neorhizobium sp. Rsf11, a plant growth promoting and heavy metal resistant PAH-degrader.</title>
        <authorList>
            <person name="Golubev S.N."/>
            <person name="Muratova A.Y."/>
            <person name="Markelova M.I."/>
        </authorList>
    </citation>
    <scope>NUCLEOTIDE SEQUENCE [LARGE SCALE GENOMIC DNA]</scope>
    <source>
        <strain evidence="1 2">Rsf11</strain>
    </source>
</reference>
<name>A0ABV0M9K2_9HYPH</name>
<organism evidence="1 2">
    <name type="scientific">Neorhizobium phenanthreniclasticum</name>
    <dbReference type="NCBI Taxonomy" id="3157917"/>
    <lineage>
        <taxon>Bacteria</taxon>
        <taxon>Pseudomonadati</taxon>
        <taxon>Pseudomonadota</taxon>
        <taxon>Alphaproteobacteria</taxon>
        <taxon>Hyphomicrobiales</taxon>
        <taxon>Rhizobiaceae</taxon>
        <taxon>Rhizobium/Agrobacterium group</taxon>
        <taxon>Neorhizobium</taxon>
    </lineage>
</organism>
<dbReference type="EMBL" id="JBEAAL010000028">
    <property type="protein sequence ID" value="MEQ1408577.1"/>
    <property type="molecule type" value="Genomic_DNA"/>
</dbReference>
<sequence>MGLNVFKSVAFVVPLAGLAFLMEFGEKTDESACSGTLAFEKARQLMEDRPEVIDMSLKGFRWVDDCRFAMNGYADVETGAGPDRLGFELLVAFDPQARRWQQAGFSMTR</sequence>
<dbReference type="RefSeq" id="WP_037159626.1">
    <property type="nucleotide sequence ID" value="NZ_JBEAAL010000028.1"/>
</dbReference>
<protein>
    <submittedName>
        <fullName evidence="1">Uncharacterized protein</fullName>
    </submittedName>
</protein>
<dbReference type="Proteomes" id="UP001496627">
    <property type="component" value="Unassembled WGS sequence"/>
</dbReference>